<protein>
    <submittedName>
        <fullName evidence="4">AAA family ATPase</fullName>
    </submittedName>
</protein>
<dbReference type="GO" id="GO:0016887">
    <property type="term" value="F:ATP hydrolysis activity"/>
    <property type="evidence" value="ECO:0007669"/>
    <property type="project" value="InterPro"/>
</dbReference>
<evidence type="ECO:0000256" key="2">
    <source>
        <dbReference type="SAM" id="MobiDB-lite"/>
    </source>
</evidence>
<evidence type="ECO:0000313" key="4">
    <source>
        <dbReference type="EMBL" id="MBF0870874.1"/>
    </source>
</evidence>
<comment type="caution">
    <text evidence="4">The sequence shown here is derived from an EMBL/GenBank/DDBJ whole genome shotgun (WGS) entry which is preliminary data.</text>
</comment>
<feature type="coiled-coil region" evidence="1">
    <location>
        <begin position="760"/>
        <end position="787"/>
    </location>
</feature>
<reference evidence="4" key="2">
    <citation type="submission" date="2020-11" db="EMBL/GenBank/DDBJ databases">
        <title>Description of novel Gluconobacter species.</title>
        <authorList>
            <person name="Cleenwerck I."/>
            <person name="Cnockaert M."/>
            <person name="Borremans W."/>
            <person name="Wieme A.D."/>
            <person name="De Vuyst L."/>
            <person name="Vandamme P."/>
        </authorList>
    </citation>
    <scope>NUCLEOTIDE SEQUENCE</scope>
    <source>
        <strain evidence="4">R71697</strain>
    </source>
</reference>
<dbReference type="GO" id="GO:0006302">
    <property type="term" value="P:double-strand break repair"/>
    <property type="evidence" value="ECO:0007669"/>
    <property type="project" value="InterPro"/>
</dbReference>
<dbReference type="EMBL" id="JABCQN010000003">
    <property type="protein sequence ID" value="MBF0870874.1"/>
    <property type="molecule type" value="Genomic_DNA"/>
</dbReference>
<proteinExistence type="predicted"/>
<dbReference type="PANTHER" id="PTHR32114">
    <property type="entry name" value="ABC TRANSPORTER ABCH.3"/>
    <property type="match status" value="1"/>
</dbReference>
<dbReference type="RefSeq" id="WP_194257833.1">
    <property type="nucleotide sequence ID" value="NZ_JABCQN010000003.1"/>
</dbReference>
<dbReference type="InterPro" id="IPR027417">
    <property type="entry name" value="P-loop_NTPase"/>
</dbReference>
<dbReference type="Gene3D" id="3.40.50.300">
    <property type="entry name" value="P-loop containing nucleotide triphosphate hydrolases"/>
    <property type="match status" value="2"/>
</dbReference>
<evidence type="ECO:0000259" key="3">
    <source>
        <dbReference type="Pfam" id="PF13476"/>
    </source>
</evidence>
<evidence type="ECO:0000313" key="5">
    <source>
        <dbReference type="Proteomes" id="UP000661006"/>
    </source>
</evidence>
<evidence type="ECO:0000256" key="1">
    <source>
        <dbReference type="SAM" id="Coils"/>
    </source>
</evidence>
<accession>A0A9Q2IMF0</accession>
<gene>
    <name evidence="4" type="ORF">HKD32_08440</name>
</gene>
<dbReference type="SUPFAM" id="SSF52540">
    <property type="entry name" value="P-loop containing nucleoside triphosphate hydrolases"/>
    <property type="match status" value="1"/>
</dbReference>
<feature type="domain" description="Rad50/SbcC-type AAA" evidence="3">
    <location>
        <begin position="8"/>
        <end position="215"/>
    </location>
</feature>
<feature type="region of interest" description="Disordered" evidence="2">
    <location>
        <begin position="488"/>
        <end position="509"/>
    </location>
</feature>
<dbReference type="InterPro" id="IPR038729">
    <property type="entry name" value="Rad50/SbcC_AAA"/>
</dbReference>
<feature type="coiled-coil region" evidence="1">
    <location>
        <begin position="1014"/>
        <end position="1041"/>
    </location>
</feature>
<dbReference type="Pfam" id="PF13476">
    <property type="entry name" value="AAA_23"/>
    <property type="match status" value="1"/>
</dbReference>
<dbReference type="AlphaFoldDB" id="A0A9Q2IMF0"/>
<sequence length="1235" mass="136500">MQILAIRGSNLASLAGSFEVNFNTGVLADAGIFAITGPTGAGKSTLLDAISLALFDTIPRLESAPKTGQITQDEIGPQDPRAILRHGSGHGFAELDFIGRDGRSYRSRWAVRRARDRAEGKLQTSTLDLECLDTGERLGGKKTETKAEILRLVGLNAQQFGRAVVLAQGEFEAFIKADGDERAQLLEKLTGADIYSRVGRIAFEKARDVRAGYDTLERQIAAMNGLDTEARQSLEEERQAAKVAHDEKLAICEQFQTAQDWHDRLSDLKAKRGAAFQACEATRQACDNAGPRFTALERHKQALTHMAAWERLKDTEGRVRQAEDAAFQTRQTEQSVSHAMTCAENELETATQALDAAKSAQQDAAAALHEARQLDMELKHVTEGLDLATKSLSKQTDIFQSADTALRKITQTVLDVQLRKNELTAWLKEHSNLATLSPFEADLISDFKAHATLLSQRSGLEEAEHLAGCQHLEAVTQTRNAKEALENAAQALKSSEEATRQAEEDLPRPERFEHLTLSLRALEAIQRKNLEVNRLHEDVQNSETNYGKTVDDIQRLTAEEADYQSELTQLETEIPILSAILKEAKRSEEHCRNTTSDAAMMMRAALMEGEPCPVCGATAHHLDALDAMLGGAVEVARKRTDDAATALETVRDRATVLATLSEAVHEQLRKLYDQQRHQNMAKEACQVAWTSGVEQLERDCRAYGLDNKLSGHALTDETQKRLTALSQEQAALHAKMQSLDEVRAAERIARTHHDTARQAHEHAETHYRVAEDRMKEARQLRLQADAEQTRLEKCLDDRLSDVIAWRDLSEDPVMWLSRTLAAWRQRTDALSQLESDWSSLHAAHVRAEGEVQAARRSLAEIQADWQARSDVYQVLLQRRSGLLDGQPVDNVVEALAGAVKVAEDAFQKAQNARNAASELAVGARARREGAEKLFEETQKELVDLGESFDARLEREGFSRADIGEAEALGVDYATSEERALFELNKAHSDACAALRPRESDYAQHDASRQAVFEIADLEQQLLKAKAAVADAQTALTRLEARIIQDDETRFHTAELRAQLAAKRADGHVWERLGEMLGDAQGKKFRNFAQSLTLDHLLDFANERLADLKPRYTLQRAPAGEMLIEVIDNDMGGLVRGLQNLSGGERFLVSLALALGLSEMSTGRGIRIESLFIDEGFGALDSASLGQAVAVLEHLQAQGRRVGVISHVEELKERIPVKIEVTPLSGGKSQIAIVVD</sequence>
<name>A0A9Q2IMF0_GLUJA</name>
<dbReference type="PANTHER" id="PTHR32114:SF2">
    <property type="entry name" value="ABC TRANSPORTER ABCH.3"/>
    <property type="match status" value="1"/>
</dbReference>
<dbReference type="GeneID" id="81474723"/>
<feature type="compositionally biased region" description="Basic and acidic residues" evidence="2">
    <location>
        <begin position="494"/>
        <end position="509"/>
    </location>
</feature>
<dbReference type="Pfam" id="PF13558">
    <property type="entry name" value="SbcC_Walker_B"/>
    <property type="match status" value="1"/>
</dbReference>
<organism evidence="4 5">
    <name type="scientific">Gluconobacter japonicus</name>
    <dbReference type="NCBI Taxonomy" id="376620"/>
    <lineage>
        <taxon>Bacteria</taxon>
        <taxon>Pseudomonadati</taxon>
        <taxon>Pseudomonadota</taxon>
        <taxon>Alphaproteobacteria</taxon>
        <taxon>Acetobacterales</taxon>
        <taxon>Acetobacteraceae</taxon>
        <taxon>Gluconobacter</taxon>
    </lineage>
</organism>
<dbReference type="Proteomes" id="UP000661006">
    <property type="component" value="Unassembled WGS sequence"/>
</dbReference>
<reference evidence="4" key="1">
    <citation type="submission" date="2020-04" db="EMBL/GenBank/DDBJ databases">
        <authorList>
            <person name="Sombolestani A."/>
        </authorList>
    </citation>
    <scope>NUCLEOTIDE SEQUENCE</scope>
    <source>
        <strain evidence="4">R71697</strain>
    </source>
</reference>
<keyword evidence="1" id="KW-0175">Coiled coil</keyword>
<feature type="coiled-coil region" evidence="1">
    <location>
        <begin position="340"/>
        <end position="377"/>
    </location>
</feature>